<keyword evidence="1" id="KW-0732">Signal</keyword>
<feature type="chain" id="PRO_5012292259" description="Fungal lipase-type domain-containing protein" evidence="1">
    <location>
        <begin position="25"/>
        <end position="427"/>
    </location>
</feature>
<feature type="signal peptide" evidence="1">
    <location>
        <begin position="1"/>
        <end position="24"/>
    </location>
</feature>
<dbReference type="GO" id="GO:0006629">
    <property type="term" value="P:lipid metabolic process"/>
    <property type="evidence" value="ECO:0007669"/>
    <property type="project" value="InterPro"/>
</dbReference>
<comment type="caution">
    <text evidence="3">The sequence shown here is derived from an EMBL/GenBank/DDBJ whole genome shotgun (WGS) entry which is preliminary data.</text>
</comment>
<dbReference type="Proteomes" id="UP000220157">
    <property type="component" value="Unassembled WGS sequence"/>
</dbReference>
<dbReference type="Pfam" id="PF01764">
    <property type="entry name" value="Lipase_3"/>
    <property type="match status" value="1"/>
</dbReference>
<proteinExistence type="predicted"/>
<dbReference type="Gene3D" id="3.40.50.1820">
    <property type="entry name" value="alpha/beta hydrolase"/>
    <property type="match status" value="1"/>
</dbReference>
<dbReference type="InterPro" id="IPR002921">
    <property type="entry name" value="Fungal_lipase-type"/>
</dbReference>
<reference evidence="3 4" key="1">
    <citation type="journal article" date="2017" name="Front. Microbiol.">
        <title>New Insights into the Diversity of the Genus Faecalibacterium.</title>
        <authorList>
            <person name="Benevides L."/>
            <person name="Burman S."/>
            <person name="Martin R."/>
            <person name="Robert V."/>
            <person name="Thomas M."/>
            <person name="Miquel S."/>
            <person name="Chain F."/>
            <person name="Sokol H."/>
            <person name="Bermudez-Humaran L.G."/>
            <person name="Morrison M."/>
            <person name="Langella P."/>
            <person name="Azevedo V.A."/>
            <person name="Chatel J.M."/>
            <person name="Soares S."/>
        </authorList>
    </citation>
    <scope>NUCLEOTIDE SEQUENCE [LARGE SCALE GENOMIC DNA]</scope>
    <source>
        <strain evidence="3 4">CNCM I 4573</strain>
    </source>
</reference>
<name>A0A2A7ACE3_9FIRM</name>
<feature type="domain" description="Fungal lipase-type" evidence="2">
    <location>
        <begin position="166"/>
        <end position="283"/>
    </location>
</feature>
<dbReference type="RefSeq" id="WP_097784834.1">
    <property type="nucleotide sequence ID" value="NZ_NMTW01000008.1"/>
</dbReference>
<evidence type="ECO:0000256" key="1">
    <source>
        <dbReference type="SAM" id="SignalP"/>
    </source>
</evidence>
<protein>
    <recommendedName>
        <fullName evidence="2">Fungal lipase-type domain-containing protein</fullName>
    </recommendedName>
</protein>
<evidence type="ECO:0000313" key="3">
    <source>
        <dbReference type="EMBL" id="PDX76817.1"/>
    </source>
</evidence>
<sequence length="427" mass="46742">MHRFLRKLLLCIPLLWLFCLPAAAAVGQPRSGGSYEVLYRNSLAQADAATTVYYSDRFFSHPATEYDAELALASLTMSLSACTTWDSYTDYAVQGNVGREANLAAAYKQLGFSNAVYFHYDKSRNAPSDSAAYSFAQKTWTENGQTKTILAVFLRGAGYGAEWASNLHLGDGAVHEGFSRPAAEAYTAFLQYLAQARQTGTLGDVSLWLSGYSRGGTIANLLAARILNTLPEFTPQNTYVYTFAASAALTADAALTLQWSPADPADNCIFNLLAPADLVTQLFPAAWGYFRNGKDITLPTPQTPAEVAALNALCQDRLDFAVFPTAAEVSGLAQLLAELAQSPAYYHTHYEALLMDLAQHQNTRNAQTAYASLASVIWHHRNDFSALGLFRESCARLPSSFLSLSKLRCLRICHSPDTYLALLRYYS</sequence>
<gene>
    <name evidence="3" type="ORF">CGS56_01705</name>
</gene>
<dbReference type="SUPFAM" id="SSF53474">
    <property type="entry name" value="alpha/beta-Hydrolases"/>
    <property type="match status" value="1"/>
</dbReference>
<evidence type="ECO:0000259" key="2">
    <source>
        <dbReference type="Pfam" id="PF01764"/>
    </source>
</evidence>
<dbReference type="EMBL" id="NMTW01000008">
    <property type="protein sequence ID" value="PDX76817.1"/>
    <property type="molecule type" value="Genomic_DNA"/>
</dbReference>
<accession>A0A2A7ACE3</accession>
<dbReference type="InterPro" id="IPR029058">
    <property type="entry name" value="AB_hydrolase_fold"/>
</dbReference>
<evidence type="ECO:0000313" key="4">
    <source>
        <dbReference type="Proteomes" id="UP000220157"/>
    </source>
</evidence>
<organism evidence="3 4">
    <name type="scientific">Faecalibacterium prausnitzii</name>
    <dbReference type="NCBI Taxonomy" id="853"/>
    <lineage>
        <taxon>Bacteria</taxon>
        <taxon>Bacillati</taxon>
        <taxon>Bacillota</taxon>
        <taxon>Clostridia</taxon>
        <taxon>Eubacteriales</taxon>
        <taxon>Oscillospiraceae</taxon>
        <taxon>Faecalibacterium</taxon>
    </lineage>
</organism>
<dbReference type="AlphaFoldDB" id="A0A2A7ACE3"/>